<feature type="domain" description="Thioredoxin" evidence="1">
    <location>
        <begin position="5"/>
        <end position="87"/>
    </location>
</feature>
<evidence type="ECO:0000313" key="3">
    <source>
        <dbReference type="EMBL" id="KZE53227.1"/>
    </source>
</evidence>
<proteinExistence type="predicted"/>
<dbReference type="Pfam" id="PF00085">
    <property type="entry name" value="Thioredoxin"/>
    <property type="match status" value="1"/>
</dbReference>
<dbReference type="STRING" id="189381.GCA_900166615_02311"/>
<evidence type="ECO:0000259" key="1">
    <source>
        <dbReference type="Pfam" id="PF00085"/>
    </source>
</evidence>
<reference evidence="5" key="3">
    <citation type="submission" date="2016-01" db="EMBL/GenBank/DDBJ databases">
        <title>Whole genome sequencing of Bhargavaea cecembensis T14.</title>
        <authorList>
            <person name="Hong K.W."/>
        </authorList>
    </citation>
    <scope>NUCLEOTIDE SEQUENCE [LARGE SCALE GENOMIC DNA]</scope>
    <source>
        <strain evidence="5">M19</strain>
    </source>
</reference>
<keyword evidence="4" id="KW-1185">Reference proteome</keyword>
<organism evidence="3 5">
    <name type="scientific">Rossellomorea marisflavi</name>
    <dbReference type="NCBI Taxonomy" id="189381"/>
    <lineage>
        <taxon>Bacteria</taxon>
        <taxon>Bacillati</taxon>
        <taxon>Bacillota</taxon>
        <taxon>Bacilli</taxon>
        <taxon>Bacillales</taxon>
        <taxon>Bacillaceae</taxon>
        <taxon>Rossellomorea</taxon>
    </lineage>
</organism>
<dbReference type="Gene3D" id="3.40.30.10">
    <property type="entry name" value="Glutaredoxin"/>
    <property type="match status" value="1"/>
</dbReference>
<dbReference type="InterPro" id="IPR013766">
    <property type="entry name" value="Thioredoxin_domain"/>
</dbReference>
<dbReference type="Proteomes" id="UP000076510">
    <property type="component" value="Unassembled WGS sequence"/>
</dbReference>
<dbReference type="RefSeq" id="WP_048007060.1">
    <property type="nucleotide sequence ID" value="NZ_CAXQIX010000065.1"/>
</dbReference>
<evidence type="ECO:0000313" key="4">
    <source>
        <dbReference type="Proteomes" id="UP000037405"/>
    </source>
</evidence>
<dbReference type="EMBL" id="LQQY01000002">
    <property type="protein sequence ID" value="KZE53227.1"/>
    <property type="molecule type" value="Genomic_DNA"/>
</dbReference>
<reference evidence="3" key="4">
    <citation type="submission" date="2016-01" db="EMBL/GenBank/DDBJ databases">
        <authorList>
            <person name="McClelland M."/>
            <person name="Jain A."/>
            <person name="Saraogi P."/>
            <person name="Mendelson R."/>
            <person name="Westerman R."/>
            <person name="SanMiguel P."/>
            <person name="Csonka L."/>
        </authorList>
    </citation>
    <scope>NUCLEOTIDE SEQUENCE</scope>
    <source>
        <strain evidence="3">M19</strain>
    </source>
</reference>
<sequence>MKELNSQEALHTIRENERLLALYLYTPMCGTCQVAGRMIDIVEKLPQPFVFAKANLNYLAGFATEHAVESVPCLLLFKDGVEVERIYAFQSVPFLYEALNKVA</sequence>
<dbReference type="Proteomes" id="UP000037405">
    <property type="component" value="Unassembled WGS sequence"/>
</dbReference>
<reference evidence="2" key="2">
    <citation type="submission" date="2015-07" db="EMBL/GenBank/DDBJ databases">
        <title>MeaNS - Measles Nucleotide Surveillance Program.</title>
        <authorList>
            <person name="Tran T."/>
            <person name="Druce J."/>
        </authorList>
    </citation>
    <scope>NUCLEOTIDE SEQUENCE</scope>
    <source>
        <strain evidence="2">JCM 11544</strain>
    </source>
</reference>
<name>A0A0J5VD32_9BACI</name>
<dbReference type="CDD" id="cd02947">
    <property type="entry name" value="TRX_family"/>
    <property type="match status" value="1"/>
</dbReference>
<dbReference type="AlphaFoldDB" id="A0A0J5VD32"/>
<dbReference type="PATRIC" id="fig|189381.10.peg.207"/>
<evidence type="ECO:0000313" key="5">
    <source>
        <dbReference type="Proteomes" id="UP000076510"/>
    </source>
</evidence>
<reference evidence="4" key="1">
    <citation type="submission" date="2015-07" db="EMBL/GenBank/DDBJ databases">
        <title>Fjat-14235 jcm11544.</title>
        <authorList>
            <person name="Liu B."/>
            <person name="Wang J."/>
            <person name="Zhu Y."/>
            <person name="Liu G."/>
            <person name="Chen Q."/>
            <person name="Chen Z."/>
            <person name="Lan J."/>
            <person name="Che J."/>
            <person name="Ge C."/>
            <person name="Shi H."/>
            <person name="Pan Z."/>
            <person name="Liu X."/>
        </authorList>
    </citation>
    <scope>NUCLEOTIDE SEQUENCE [LARGE SCALE GENOMIC DNA]</scope>
    <source>
        <strain evidence="4">JCM 11544</strain>
    </source>
</reference>
<dbReference type="OrthoDB" id="5784238at2"/>
<evidence type="ECO:0000313" key="2">
    <source>
        <dbReference type="EMBL" id="KON83897.1"/>
    </source>
</evidence>
<dbReference type="EMBL" id="LGUE01000005">
    <property type="protein sequence ID" value="KON83897.1"/>
    <property type="molecule type" value="Genomic_DNA"/>
</dbReference>
<accession>A0A0J5VD32</accession>
<dbReference type="SUPFAM" id="SSF52833">
    <property type="entry name" value="Thioredoxin-like"/>
    <property type="match status" value="1"/>
</dbReference>
<protein>
    <submittedName>
        <fullName evidence="3">Thioredoxin</fullName>
    </submittedName>
</protein>
<gene>
    <name evidence="2" type="ORF">AF331_17245</name>
    <name evidence="3" type="ORF">AV649_10670</name>
</gene>
<comment type="caution">
    <text evidence="3">The sequence shown here is derived from an EMBL/GenBank/DDBJ whole genome shotgun (WGS) entry which is preliminary data.</text>
</comment>
<dbReference type="InterPro" id="IPR036249">
    <property type="entry name" value="Thioredoxin-like_sf"/>
</dbReference>